<keyword evidence="3" id="KW-1185">Reference proteome</keyword>
<evidence type="ECO:0000313" key="2">
    <source>
        <dbReference type="EMBL" id="RZS63934.1"/>
    </source>
</evidence>
<dbReference type="SMART" id="SM00554">
    <property type="entry name" value="FAS1"/>
    <property type="match status" value="2"/>
</dbReference>
<dbReference type="PROSITE" id="PS51257">
    <property type="entry name" value="PROKAR_LIPOPROTEIN"/>
    <property type="match status" value="1"/>
</dbReference>
<dbReference type="Gene3D" id="2.30.180.10">
    <property type="entry name" value="FAS1 domain"/>
    <property type="match status" value="2"/>
</dbReference>
<evidence type="ECO:0000259" key="1">
    <source>
        <dbReference type="PROSITE" id="PS50213"/>
    </source>
</evidence>
<feature type="domain" description="FAS1" evidence="1">
    <location>
        <begin position="35"/>
        <end position="172"/>
    </location>
</feature>
<proteinExistence type="predicted"/>
<dbReference type="PROSITE" id="PS50213">
    <property type="entry name" value="FAS1"/>
    <property type="match status" value="2"/>
</dbReference>
<dbReference type="PANTHER" id="PTHR10900:SF77">
    <property type="entry name" value="FI19380P1"/>
    <property type="match status" value="1"/>
</dbReference>
<dbReference type="EMBL" id="SGXA01000007">
    <property type="protein sequence ID" value="RZS63934.1"/>
    <property type="molecule type" value="Genomic_DNA"/>
</dbReference>
<accession>A0A4Q7M836</accession>
<dbReference type="GO" id="GO:0031012">
    <property type="term" value="C:extracellular matrix"/>
    <property type="evidence" value="ECO:0007669"/>
    <property type="project" value="TreeGrafter"/>
</dbReference>
<name>A0A4Q7M836_9BACT</name>
<sequence length="360" mass="40520">MNTFFKSLKIALAAVVLLSSCEHDNLEVPKPNENIRPAADFIRNNYDFRLFYSALEYTGLVNELNAPGPITVLAVPDNGWSAIGVNTEQQVRSLNKDSLRHALQYHVLKNRRWITTDFATNGVDVRLETLAGESVYVSAVNKNNDYFFGGARISRKDIILANGVMQVMNKFMQYHKGKTVQDHLAAKPEFSLFVTGLKKFGIWDELANKGPFTIFAPDNDAFAAKGITAETINNLNVDLFHAQRLFGAYIIYQSHFFVSDQHVFKSLGAEYSYPYTLRNDTWYVNFGTSLLQTNPSDIFFTPYPELTYFRPVPGGLPVVIGMVTQSSYNSKPLVWYDHLCENGIVHRLHGLLALPADASK</sequence>
<evidence type="ECO:0000313" key="3">
    <source>
        <dbReference type="Proteomes" id="UP000293874"/>
    </source>
</evidence>
<dbReference type="GO" id="GO:0030198">
    <property type="term" value="P:extracellular matrix organization"/>
    <property type="evidence" value="ECO:0007669"/>
    <property type="project" value="TreeGrafter"/>
</dbReference>
<feature type="domain" description="FAS1" evidence="1">
    <location>
        <begin position="177"/>
        <end position="352"/>
    </location>
</feature>
<protein>
    <submittedName>
        <fullName evidence="2">Fasciclin domain-containing protein</fullName>
    </submittedName>
</protein>
<dbReference type="GO" id="GO:0007155">
    <property type="term" value="P:cell adhesion"/>
    <property type="evidence" value="ECO:0007669"/>
    <property type="project" value="TreeGrafter"/>
</dbReference>
<dbReference type="PANTHER" id="PTHR10900">
    <property type="entry name" value="PERIOSTIN-RELATED"/>
    <property type="match status" value="1"/>
</dbReference>
<organism evidence="2 3">
    <name type="scientific">Pseudobacter ginsenosidimutans</name>
    <dbReference type="NCBI Taxonomy" id="661488"/>
    <lineage>
        <taxon>Bacteria</taxon>
        <taxon>Pseudomonadati</taxon>
        <taxon>Bacteroidota</taxon>
        <taxon>Chitinophagia</taxon>
        <taxon>Chitinophagales</taxon>
        <taxon>Chitinophagaceae</taxon>
        <taxon>Pseudobacter</taxon>
    </lineage>
</organism>
<dbReference type="GO" id="GO:0050839">
    <property type="term" value="F:cell adhesion molecule binding"/>
    <property type="evidence" value="ECO:0007669"/>
    <property type="project" value="TreeGrafter"/>
</dbReference>
<reference evidence="2 3" key="1">
    <citation type="submission" date="2019-02" db="EMBL/GenBank/DDBJ databases">
        <title>Genomic Encyclopedia of Type Strains, Phase IV (KMG-IV): sequencing the most valuable type-strain genomes for metagenomic binning, comparative biology and taxonomic classification.</title>
        <authorList>
            <person name="Goeker M."/>
        </authorList>
    </citation>
    <scope>NUCLEOTIDE SEQUENCE [LARGE SCALE GENOMIC DNA]</scope>
    <source>
        <strain evidence="2 3">DSM 18116</strain>
    </source>
</reference>
<dbReference type="GO" id="GO:0005615">
    <property type="term" value="C:extracellular space"/>
    <property type="evidence" value="ECO:0007669"/>
    <property type="project" value="TreeGrafter"/>
</dbReference>
<gene>
    <name evidence="2" type="ORF">EV199_6034</name>
</gene>
<dbReference type="Proteomes" id="UP000293874">
    <property type="component" value="Unassembled WGS sequence"/>
</dbReference>
<dbReference type="SUPFAM" id="SSF82153">
    <property type="entry name" value="FAS1 domain"/>
    <property type="match status" value="2"/>
</dbReference>
<dbReference type="Pfam" id="PF02469">
    <property type="entry name" value="Fasciclin"/>
    <property type="match status" value="2"/>
</dbReference>
<dbReference type="InterPro" id="IPR036378">
    <property type="entry name" value="FAS1_dom_sf"/>
</dbReference>
<dbReference type="RefSeq" id="WP_130544505.1">
    <property type="nucleotide sequence ID" value="NZ_CP042431.1"/>
</dbReference>
<dbReference type="OrthoDB" id="1144324at2"/>
<dbReference type="InterPro" id="IPR050904">
    <property type="entry name" value="Adhesion/Biosynth-related"/>
</dbReference>
<comment type="caution">
    <text evidence="2">The sequence shown here is derived from an EMBL/GenBank/DDBJ whole genome shotgun (WGS) entry which is preliminary data.</text>
</comment>
<dbReference type="AlphaFoldDB" id="A0A4Q7M836"/>
<dbReference type="InterPro" id="IPR000782">
    <property type="entry name" value="FAS1_domain"/>
</dbReference>